<feature type="transmembrane region" description="Helical" evidence="8">
    <location>
        <begin position="1103"/>
        <end position="1123"/>
    </location>
</feature>
<dbReference type="Gene3D" id="3.40.1110.10">
    <property type="entry name" value="Calcium-transporting ATPase, cytoplasmic domain N"/>
    <property type="match status" value="1"/>
</dbReference>
<dbReference type="GO" id="GO:0140326">
    <property type="term" value="F:ATPase-coupled intramembrane lipid transporter activity"/>
    <property type="evidence" value="ECO:0000318"/>
    <property type="project" value="GO_Central"/>
</dbReference>
<evidence type="ECO:0000256" key="7">
    <source>
        <dbReference type="SAM" id="Coils"/>
    </source>
</evidence>
<feature type="domain" description="P-type ATPase C-terminal" evidence="10">
    <location>
        <begin position="992"/>
        <end position="1243"/>
    </location>
</feature>
<dbReference type="KEGG" id="ptm:GSPATT00030443001"/>
<evidence type="ECO:0000256" key="8">
    <source>
        <dbReference type="SAM" id="Phobius"/>
    </source>
</evidence>
<evidence type="ECO:0000259" key="9">
    <source>
        <dbReference type="Pfam" id="PF16209"/>
    </source>
</evidence>
<dbReference type="eggNOG" id="KOG0206">
    <property type="taxonomic scope" value="Eukaryota"/>
</dbReference>
<feature type="transmembrane region" description="Helical" evidence="8">
    <location>
        <begin position="1341"/>
        <end position="1360"/>
    </location>
</feature>
<keyword evidence="2 8" id="KW-0812">Transmembrane</keyword>
<feature type="transmembrane region" description="Helical" evidence="8">
    <location>
        <begin position="308"/>
        <end position="331"/>
    </location>
</feature>
<evidence type="ECO:0000313" key="12">
    <source>
        <dbReference type="Proteomes" id="UP000000600"/>
    </source>
</evidence>
<dbReference type="SFLD" id="SFLDS00003">
    <property type="entry name" value="Haloacid_Dehalogenase"/>
    <property type="match status" value="1"/>
</dbReference>
<dbReference type="FunCoup" id="A0BMP0">
    <property type="interactions" value="41"/>
</dbReference>
<dbReference type="SUPFAM" id="SSF81653">
    <property type="entry name" value="Calcium ATPase, transduction domain A"/>
    <property type="match status" value="1"/>
</dbReference>
<keyword evidence="7" id="KW-0175">Coiled coil</keyword>
<dbReference type="SFLD" id="SFLDF00027">
    <property type="entry name" value="p-type_atpase"/>
    <property type="match status" value="1"/>
</dbReference>
<feature type="transmembrane region" description="Helical" evidence="8">
    <location>
        <begin position="1143"/>
        <end position="1163"/>
    </location>
</feature>
<sequence>MNYNHHQIVEIWLRRFRECLNFCYGSDSQMITMELHKGSVQLLSVPQNKNIFNTRKYRLYNFLPKTLFAALERFGNIYLLGISLIMLIDPTLSPFYRWITIFPVGLSVIFYVFMEFILDIRRQTHDHKINMQTTSRGAKDGALETIKWSDIQIGDVLYLIKGDIVPADIILLDTGQVRDREAICMVDTQYYDGKSSLAKKKSSYLTQLIVLRTRLKNQFPEYRKMLTGKLEYEAPNGNTERFHGRLKLKKDPKNEELTIDNFIPKGTKIKQTSWLFGLVVYVGENTKTMQSSHYNAQRRSFEEKQCNFYSFLMACLSLFFTLISIIVLLARSDEGYYALLIDNNTTNGMKVFQLAILYAQLIPSTLYLLLDFVNFVSLFKYEINQIEDNITKYVKINTANNLSDLGHVDYMLIDKTGTLTTSYYKLDNLLFGSLSFTLNYDQLQTTLNQKSVKPEDNEDPVKFASIHDGNEYLIPFEYEKNTSHADVKPKCVKTSNNNPVFSQITAQPQNKRMTMLENSVQQPLQYYMQTRIFLPQPKTRNSPGNNNDEFIQLVNQLKSSSPQKEYQQTEDINTLYYDAFLKCLMLCHEARPVFGADSITYESFSKSEEIALTFARSCGYSLENFNKFDSPDMYLCKVRGNPIWYQVLGLNLFTYTRNLNSVVIQAPMTMDLDLKQKFEAINQLCGEGSKNNSLLICKGDYEAIKAKLQLNHKEREELDSYIQHYKQRGIRMIIYATRVLSEKETENYKQQFNLLHSSLTNQDTLLEKLALEYEKELNILGMTGFKEELKNDALDFIRTVKDCNIDIWLLSGDQEVQTISCAQSLEMAATSKYLRIVATDKEQIWLQINTAIGQIQSEMQKIQEKQQEKHQNENMLSRSMIKSCVTFFEGAQYQQVLQFALVVNGHSLSLISESPDLMSHFRFLSCVCKNVIGFNMNPQQKELACTIIRNYFPNNPTVLGVGDGYNDALMMQAANVSIEIINSKRNHIYPQVNAGDISVNTLSEIKVLLLQKCKLHSERVSSMIIYLFYCAGFLGMTLFFFNWFCQFTATSLHDSMTVFLYIFMYTTPNALVIGLADKQTQPLVNTRFPAFYIDGQIRTRRFWLYYLLEGFLESFICAAYTFYSCIYMVNYAWTNDSHQSDLQMVATSIIYLLITVSTLKVMFRLICNSVSVVIIAFLFTFGLLVGFVFLNYRGDFSNFDYQELTYQLFTRFNSIVAMVFSLIGCYFINYFLHDVIKLIYFPSAYQQFAFQNKSGIEQEVITNKEILYQCLDQHVNVSSIIQKVFIDCSATSPYIQEILNPGDTKVTEMKLKPLTLEMKELVLEQKFLAHKQAQSLKHLRVFLCILLLYYIAYCLTDLLFDRSKSVHRSVLLSCIWYHPYYNPLFFQQCNGIIIIIHTHIQQC</sequence>
<comment type="subcellular location">
    <subcellularLocation>
        <location evidence="1">Membrane</location>
        <topology evidence="1">Multi-pass membrane protein</topology>
    </subcellularLocation>
</comment>
<accession>A0BMP0</accession>
<dbReference type="SFLD" id="SFLDG00002">
    <property type="entry name" value="C1.7:_P-type_atpase_like"/>
    <property type="match status" value="1"/>
</dbReference>
<dbReference type="InterPro" id="IPR023299">
    <property type="entry name" value="ATPase_P-typ_cyto_dom_N"/>
</dbReference>
<organism evidence="11 12">
    <name type="scientific">Paramecium tetraurelia</name>
    <dbReference type="NCBI Taxonomy" id="5888"/>
    <lineage>
        <taxon>Eukaryota</taxon>
        <taxon>Sar</taxon>
        <taxon>Alveolata</taxon>
        <taxon>Ciliophora</taxon>
        <taxon>Intramacronucleata</taxon>
        <taxon>Oligohymenophorea</taxon>
        <taxon>Peniculida</taxon>
        <taxon>Parameciidae</taxon>
        <taxon>Paramecium</taxon>
    </lineage>
</organism>
<evidence type="ECO:0008006" key="13">
    <source>
        <dbReference type="Google" id="ProtNLM"/>
    </source>
</evidence>
<feature type="transmembrane region" description="Helical" evidence="8">
    <location>
        <begin position="1056"/>
        <end position="1076"/>
    </location>
</feature>
<keyword evidence="3" id="KW-0479">Metal-binding</keyword>
<dbReference type="InterPro" id="IPR018303">
    <property type="entry name" value="ATPase_P-typ_P_site"/>
</dbReference>
<dbReference type="InterPro" id="IPR008250">
    <property type="entry name" value="ATPase_P-typ_transduc_dom_A_sf"/>
</dbReference>
<dbReference type="GO" id="GO:0046872">
    <property type="term" value="F:metal ion binding"/>
    <property type="evidence" value="ECO:0007669"/>
    <property type="project" value="UniProtKB-KW"/>
</dbReference>
<dbReference type="InterPro" id="IPR032630">
    <property type="entry name" value="P_typ_ATPase_c"/>
</dbReference>
<dbReference type="PROSITE" id="PS00154">
    <property type="entry name" value="ATPASE_E1_E2"/>
    <property type="match status" value="1"/>
</dbReference>
<feature type="transmembrane region" description="Helical" evidence="8">
    <location>
        <begin position="1170"/>
        <end position="1192"/>
    </location>
</feature>
<dbReference type="SUPFAM" id="SSF56784">
    <property type="entry name" value="HAD-like"/>
    <property type="match status" value="1"/>
</dbReference>
<protein>
    <recommendedName>
        <fullName evidence="13">P-type phospholipid transporter</fullName>
    </recommendedName>
</protein>
<dbReference type="InterPro" id="IPR023298">
    <property type="entry name" value="ATPase_P-typ_TM_dom_sf"/>
</dbReference>
<dbReference type="HOGENOM" id="CLU_254207_0_0_1"/>
<evidence type="ECO:0000313" key="11">
    <source>
        <dbReference type="EMBL" id="CAK59807.1"/>
    </source>
</evidence>
<dbReference type="GO" id="GO:0045332">
    <property type="term" value="P:phospholipid translocation"/>
    <property type="evidence" value="ECO:0000318"/>
    <property type="project" value="GO_Central"/>
</dbReference>
<keyword evidence="4" id="KW-0460">Magnesium</keyword>
<feature type="transmembrane region" description="Helical" evidence="8">
    <location>
        <begin position="1380"/>
        <end position="1400"/>
    </location>
</feature>
<evidence type="ECO:0000256" key="4">
    <source>
        <dbReference type="ARBA" id="ARBA00022842"/>
    </source>
</evidence>
<dbReference type="GO" id="GO:0000166">
    <property type="term" value="F:nucleotide binding"/>
    <property type="evidence" value="ECO:0007669"/>
    <property type="project" value="InterPro"/>
</dbReference>
<dbReference type="Pfam" id="PF16212">
    <property type="entry name" value="PhoLip_ATPase_C"/>
    <property type="match status" value="1"/>
</dbReference>
<reference evidence="11 12" key="1">
    <citation type="journal article" date="2006" name="Nature">
        <title>Global trends of whole-genome duplications revealed by the ciliate Paramecium tetraurelia.</title>
        <authorList>
            <consortium name="Genoscope"/>
            <person name="Aury J.-M."/>
            <person name="Jaillon O."/>
            <person name="Duret L."/>
            <person name="Noel B."/>
            <person name="Jubin C."/>
            <person name="Porcel B.M."/>
            <person name="Segurens B."/>
            <person name="Daubin V."/>
            <person name="Anthouard V."/>
            <person name="Aiach N."/>
            <person name="Arnaiz O."/>
            <person name="Billaut A."/>
            <person name="Beisson J."/>
            <person name="Blanc I."/>
            <person name="Bouhouche K."/>
            <person name="Camara F."/>
            <person name="Duharcourt S."/>
            <person name="Guigo R."/>
            <person name="Gogendeau D."/>
            <person name="Katinka M."/>
            <person name="Keller A.-M."/>
            <person name="Kissmehl R."/>
            <person name="Klotz C."/>
            <person name="Koll F."/>
            <person name="Le Moue A."/>
            <person name="Lepere C."/>
            <person name="Malinsky S."/>
            <person name="Nowacki M."/>
            <person name="Nowak J.K."/>
            <person name="Plattner H."/>
            <person name="Poulain J."/>
            <person name="Ruiz F."/>
            <person name="Serrano V."/>
            <person name="Zagulski M."/>
            <person name="Dessen P."/>
            <person name="Betermier M."/>
            <person name="Weissenbach J."/>
            <person name="Scarpelli C."/>
            <person name="Schachter V."/>
            <person name="Sperling L."/>
            <person name="Meyer E."/>
            <person name="Cohen J."/>
            <person name="Wincker P."/>
        </authorList>
    </citation>
    <scope>NUCLEOTIDE SEQUENCE [LARGE SCALE GENOMIC DNA]</scope>
    <source>
        <strain evidence="11 12">Stock d4-2</strain>
    </source>
</reference>
<evidence type="ECO:0000256" key="6">
    <source>
        <dbReference type="ARBA" id="ARBA00023136"/>
    </source>
</evidence>
<dbReference type="PANTHER" id="PTHR24092">
    <property type="entry name" value="PROBABLE PHOSPHOLIPID-TRANSPORTING ATPASE"/>
    <property type="match status" value="1"/>
</dbReference>
<dbReference type="SUPFAM" id="SSF81665">
    <property type="entry name" value="Calcium ATPase, transmembrane domain M"/>
    <property type="match status" value="1"/>
</dbReference>
<dbReference type="GO" id="GO:0005886">
    <property type="term" value="C:plasma membrane"/>
    <property type="evidence" value="ECO:0000318"/>
    <property type="project" value="GO_Central"/>
</dbReference>
<feature type="transmembrane region" description="Helical" evidence="8">
    <location>
        <begin position="1212"/>
        <end position="1232"/>
    </location>
</feature>
<feature type="transmembrane region" description="Helical" evidence="8">
    <location>
        <begin position="351"/>
        <end position="370"/>
    </location>
</feature>
<gene>
    <name evidence="11" type="ORF">GSPATT00030443001</name>
</gene>
<evidence type="ECO:0000256" key="3">
    <source>
        <dbReference type="ARBA" id="ARBA00022723"/>
    </source>
</evidence>
<dbReference type="InParanoid" id="A0BMP0"/>
<dbReference type="Gene3D" id="3.40.50.1000">
    <property type="entry name" value="HAD superfamily/HAD-like"/>
    <property type="match status" value="1"/>
</dbReference>
<dbReference type="Gene3D" id="2.70.150.10">
    <property type="entry name" value="Calcium-transporting ATPase, cytoplasmic transduction domain A"/>
    <property type="match status" value="1"/>
</dbReference>
<feature type="transmembrane region" description="Helical" evidence="8">
    <location>
        <begin position="95"/>
        <end position="118"/>
    </location>
</feature>
<feature type="domain" description="P-type ATPase N-terminal" evidence="9">
    <location>
        <begin position="49"/>
        <end position="101"/>
    </location>
</feature>
<proteinExistence type="predicted"/>
<keyword evidence="6 8" id="KW-0472">Membrane</keyword>
<evidence type="ECO:0000256" key="1">
    <source>
        <dbReference type="ARBA" id="ARBA00004141"/>
    </source>
</evidence>
<feature type="transmembrane region" description="Helical" evidence="8">
    <location>
        <begin position="1024"/>
        <end position="1044"/>
    </location>
</feature>
<keyword evidence="12" id="KW-1185">Reference proteome</keyword>
<dbReference type="OMA" id="KNTSHAD"/>
<evidence type="ECO:0000256" key="5">
    <source>
        <dbReference type="ARBA" id="ARBA00022989"/>
    </source>
</evidence>
<dbReference type="InterPro" id="IPR036412">
    <property type="entry name" value="HAD-like_sf"/>
</dbReference>
<feature type="transmembrane region" description="Helical" evidence="8">
    <location>
        <begin position="66"/>
        <end position="89"/>
    </location>
</feature>
<dbReference type="STRING" id="5888.A0BMP0"/>
<dbReference type="PANTHER" id="PTHR24092:SF150">
    <property type="entry name" value="PHOSPHOLIPID-TRANSPORTING ATPASE"/>
    <property type="match status" value="1"/>
</dbReference>
<keyword evidence="5 8" id="KW-1133">Transmembrane helix</keyword>
<dbReference type="RefSeq" id="XP_001427205.1">
    <property type="nucleotide sequence ID" value="XM_001427168.1"/>
</dbReference>
<dbReference type="InterPro" id="IPR044492">
    <property type="entry name" value="P_typ_ATPase_HD_dom"/>
</dbReference>
<dbReference type="Proteomes" id="UP000000600">
    <property type="component" value="Unassembled WGS sequence"/>
</dbReference>
<name>A0BMP0_PARTE</name>
<evidence type="ECO:0000259" key="10">
    <source>
        <dbReference type="Pfam" id="PF16212"/>
    </source>
</evidence>
<dbReference type="InterPro" id="IPR023214">
    <property type="entry name" value="HAD_sf"/>
</dbReference>
<evidence type="ECO:0000256" key="2">
    <source>
        <dbReference type="ARBA" id="ARBA00022692"/>
    </source>
</evidence>
<dbReference type="EMBL" id="CT868005">
    <property type="protein sequence ID" value="CAK59807.1"/>
    <property type="molecule type" value="Genomic_DNA"/>
</dbReference>
<dbReference type="GeneID" id="5012979"/>
<feature type="coiled-coil region" evidence="7">
    <location>
        <begin position="848"/>
        <end position="875"/>
    </location>
</feature>
<dbReference type="OrthoDB" id="345827at2759"/>
<dbReference type="Pfam" id="PF16209">
    <property type="entry name" value="PhoLip_ATPase_N"/>
    <property type="match status" value="1"/>
</dbReference>
<dbReference type="InterPro" id="IPR032631">
    <property type="entry name" value="P-type_ATPase_N"/>
</dbReference>
<dbReference type="SUPFAM" id="SSF81660">
    <property type="entry name" value="Metal cation-transporting ATPase, ATP-binding domain N"/>
    <property type="match status" value="1"/>
</dbReference>